<dbReference type="SUPFAM" id="SSF53697">
    <property type="entry name" value="SIS domain"/>
    <property type="match status" value="1"/>
</dbReference>
<dbReference type="Gene3D" id="3.40.50.10490">
    <property type="entry name" value="Glucose-6-phosphate isomerase like protein, domain 1"/>
    <property type="match status" value="1"/>
</dbReference>
<name>A0A853G4Z7_9BURK</name>
<dbReference type="InterPro" id="IPR001347">
    <property type="entry name" value="SIS_dom"/>
</dbReference>
<dbReference type="GO" id="GO:0006096">
    <property type="term" value="P:glycolytic process"/>
    <property type="evidence" value="ECO:0007669"/>
    <property type="project" value="UniProtKB-KW"/>
</dbReference>
<dbReference type="SUPFAM" id="SSF46689">
    <property type="entry name" value="Homeodomain-like"/>
    <property type="match status" value="1"/>
</dbReference>
<dbReference type="InterPro" id="IPR036388">
    <property type="entry name" value="WH-like_DNA-bd_sf"/>
</dbReference>
<gene>
    <name evidence="6" type="ORF">H0A72_10780</name>
</gene>
<dbReference type="CDD" id="cd05013">
    <property type="entry name" value="SIS_RpiR"/>
    <property type="match status" value="1"/>
</dbReference>
<comment type="caution">
    <text evidence="6">The sequence shown here is derived from an EMBL/GenBank/DDBJ whole genome shotgun (WGS) entry which is preliminary data.</text>
</comment>
<keyword evidence="1" id="KW-0805">Transcription regulation</keyword>
<sequence>MKPLSVQEQLRRRYENLSRTLRRTASWILANPAEVATRPLNELSTLSGHSSASFIRLAQELGYDGWKGLREGFAQVLRDGAGESMFAERLTTFNYLASPQAMLRTELKNVQRCYTPENAEVIDETVERMVGAQRIALIGRRSCTPVVTWLHYLLRITCPGAILADDRGGAFGLDLLGLGKDDIVISASFSPCSRETVSATRRASKAGAWTLGIVDAPLSALARVTDRRLLVGKESDAFFDSMVGAMAAVQWLASAWTSRMGAGALQRAREYQRLMVETGAFEPDE</sequence>
<dbReference type="GO" id="GO:0003700">
    <property type="term" value="F:DNA-binding transcription factor activity"/>
    <property type="evidence" value="ECO:0007669"/>
    <property type="project" value="InterPro"/>
</dbReference>
<feature type="domain" description="HTH rpiR-type" evidence="5">
    <location>
        <begin position="4"/>
        <end position="80"/>
    </location>
</feature>
<evidence type="ECO:0000313" key="7">
    <source>
        <dbReference type="Proteomes" id="UP000559809"/>
    </source>
</evidence>
<reference evidence="6 7" key="1">
    <citation type="submission" date="2020-07" db="EMBL/GenBank/DDBJ databases">
        <title>Taxonomic revisions and descriptions of new bacterial species based on genomic comparisons in the high-G+C-content subgroup of the family Alcaligenaceae.</title>
        <authorList>
            <person name="Szabo A."/>
            <person name="Felfoldi T."/>
        </authorList>
    </citation>
    <scope>NUCLEOTIDE SEQUENCE [LARGE SCALE GENOMIC DNA]</scope>
    <source>
        <strain evidence="6 7">LMG 24012</strain>
    </source>
</reference>
<dbReference type="EMBL" id="JACCEM010000005">
    <property type="protein sequence ID" value="NYT49791.1"/>
    <property type="molecule type" value="Genomic_DNA"/>
</dbReference>
<accession>A0A853G4Z7</accession>
<dbReference type="Pfam" id="PF01418">
    <property type="entry name" value="HTH_6"/>
    <property type="match status" value="1"/>
</dbReference>
<dbReference type="RefSeq" id="WP_180155097.1">
    <property type="nucleotide sequence ID" value="NZ_JACCEM010000005.1"/>
</dbReference>
<dbReference type="Gene3D" id="1.10.10.10">
    <property type="entry name" value="Winged helix-like DNA-binding domain superfamily/Winged helix DNA-binding domain"/>
    <property type="match status" value="1"/>
</dbReference>
<proteinExistence type="predicted"/>
<evidence type="ECO:0000256" key="4">
    <source>
        <dbReference type="ARBA" id="ARBA00023163"/>
    </source>
</evidence>
<keyword evidence="3" id="KW-0324">Glycolysis</keyword>
<dbReference type="PANTHER" id="PTHR30514">
    <property type="entry name" value="GLUCOKINASE"/>
    <property type="match status" value="1"/>
</dbReference>
<keyword evidence="7" id="KW-1185">Reference proteome</keyword>
<dbReference type="InterPro" id="IPR046348">
    <property type="entry name" value="SIS_dom_sf"/>
</dbReference>
<dbReference type="PANTHER" id="PTHR30514:SF18">
    <property type="entry name" value="RPIR-FAMILY TRANSCRIPTIONAL REGULATOR"/>
    <property type="match status" value="1"/>
</dbReference>
<evidence type="ECO:0000313" key="6">
    <source>
        <dbReference type="EMBL" id="NYT49791.1"/>
    </source>
</evidence>
<dbReference type="PROSITE" id="PS51071">
    <property type="entry name" value="HTH_RPIR"/>
    <property type="match status" value="1"/>
</dbReference>
<evidence type="ECO:0000256" key="2">
    <source>
        <dbReference type="ARBA" id="ARBA00023125"/>
    </source>
</evidence>
<evidence type="ECO:0000259" key="5">
    <source>
        <dbReference type="PROSITE" id="PS51071"/>
    </source>
</evidence>
<dbReference type="InterPro" id="IPR035472">
    <property type="entry name" value="RpiR-like_SIS"/>
</dbReference>
<dbReference type="InterPro" id="IPR047640">
    <property type="entry name" value="RpiR-like"/>
</dbReference>
<evidence type="ECO:0000256" key="1">
    <source>
        <dbReference type="ARBA" id="ARBA00023015"/>
    </source>
</evidence>
<dbReference type="GO" id="GO:0003677">
    <property type="term" value="F:DNA binding"/>
    <property type="evidence" value="ECO:0007669"/>
    <property type="project" value="UniProtKB-KW"/>
</dbReference>
<evidence type="ECO:0000256" key="3">
    <source>
        <dbReference type="ARBA" id="ARBA00023152"/>
    </source>
</evidence>
<dbReference type="AlphaFoldDB" id="A0A853G4Z7"/>
<dbReference type="Proteomes" id="UP000559809">
    <property type="component" value="Unassembled WGS sequence"/>
</dbReference>
<keyword evidence="4" id="KW-0804">Transcription</keyword>
<protein>
    <submittedName>
        <fullName evidence="6">MurR/RpiR family transcriptional regulator</fullName>
    </submittedName>
</protein>
<keyword evidence="2" id="KW-0238">DNA-binding</keyword>
<dbReference type="InterPro" id="IPR000281">
    <property type="entry name" value="HTH_RpiR"/>
</dbReference>
<dbReference type="InterPro" id="IPR009057">
    <property type="entry name" value="Homeodomain-like_sf"/>
</dbReference>
<dbReference type="GO" id="GO:0097367">
    <property type="term" value="F:carbohydrate derivative binding"/>
    <property type="evidence" value="ECO:0007669"/>
    <property type="project" value="InterPro"/>
</dbReference>
<dbReference type="Pfam" id="PF01380">
    <property type="entry name" value="SIS"/>
    <property type="match status" value="1"/>
</dbReference>
<organism evidence="6 7">
    <name type="scientific">Parapusillimonas granuli</name>
    <dbReference type="NCBI Taxonomy" id="380911"/>
    <lineage>
        <taxon>Bacteria</taxon>
        <taxon>Pseudomonadati</taxon>
        <taxon>Pseudomonadota</taxon>
        <taxon>Betaproteobacteria</taxon>
        <taxon>Burkholderiales</taxon>
        <taxon>Alcaligenaceae</taxon>
        <taxon>Parapusillimonas</taxon>
    </lineage>
</organism>